<keyword evidence="4" id="KW-1185">Reference proteome</keyword>
<dbReference type="Pfam" id="PF13360">
    <property type="entry name" value="PQQ_2"/>
    <property type="match status" value="1"/>
</dbReference>
<evidence type="ECO:0000313" key="3">
    <source>
        <dbReference type="EMBL" id="TNM31224.1"/>
    </source>
</evidence>
<dbReference type="InterPro" id="IPR015943">
    <property type="entry name" value="WD40/YVTN_repeat-like_dom_sf"/>
</dbReference>
<protein>
    <recommendedName>
        <fullName evidence="2">Pyrrolo-quinoline quinone repeat domain-containing protein</fullName>
    </recommendedName>
</protein>
<dbReference type="PANTHER" id="PTHR34512:SF30">
    <property type="entry name" value="OUTER MEMBRANE PROTEIN ASSEMBLY FACTOR BAMB"/>
    <property type="match status" value="1"/>
</dbReference>
<feature type="region of interest" description="Disordered" evidence="1">
    <location>
        <begin position="1"/>
        <end position="27"/>
    </location>
</feature>
<dbReference type="PANTHER" id="PTHR34512">
    <property type="entry name" value="CELL SURFACE PROTEIN"/>
    <property type="match status" value="1"/>
</dbReference>
<dbReference type="InterPro" id="IPR002372">
    <property type="entry name" value="PQQ_rpt_dom"/>
</dbReference>
<dbReference type="Gene3D" id="2.130.10.10">
    <property type="entry name" value="YVTN repeat-like/Quinoprotein amine dehydrogenase"/>
    <property type="match status" value="1"/>
</dbReference>
<feature type="compositionally biased region" description="Low complexity" evidence="1">
    <location>
        <begin position="1"/>
        <end position="14"/>
    </location>
</feature>
<dbReference type="InterPro" id="IPR011047">
    <property type="entry name" value="Quinoprotein_ADH-like_sf"/>
</dbReference>
<evidence type="ECO:0000313" key="4">
    <source>
        <dbReference type="Proteomes" id="UP000311713"/>
    </source>
</evidence>
<evidence type="ECO:0000259" key="2">
    <source>
        <dbReference type="Pfam" id="PF13360"/>
    </source>
</evidence>
<gene>
    <name evidence="3" type="ORF">FH715_11150</name>
</gene>
<comment type="caution">
    <text evidence="3">The sequence shown here is derived from an EMBL/GenBank/DDBJ whole genome shotgun (WGS) entry which is preliminary data.</text>
</comment>
<dbReference type="SUPFAM" id="SSF50998">
    <property type="entry name" value="Quinoprotein alcohol dehydrogenase-like"/>
    <property type="match status" value="1"/>
</dbReference>
<name>A0A5C4V5N6_9ACTN</name>
<evidence type="ECO:0000256" key="1">
    <source>
        <dbReference type="SAM" id="MobiDB-lite"/>
    </source>
</evidence>
<dbReference type="OrthoDB" id="3679173at2"/>
<dbReference type="AlphaFoldDB" id="A0A5C4V5N6"/>
<dbReference type="Proteomes" id="UP000311713">
    <property type="component" value="Unassembled WGS sequence"/>
</dbReference>
<feature type="domain" description="Pyrrolo-quinoline quinone repeat" evidence="2">
    <location>
        <begin position="110"/>
        <end position="283"/>
    </location>
</feature>
<accession>A0A5C4V5N6</accession>
<reference evidence="3 4" key="1">
    <citation type="submission" date="2019-06" db="EMBL/GenBank/DDBJ databases">
        <title>Draft genome of Streptomyces sedi sp. JCM16909.</title>
        <authorList>
            <person name="Klykleung N."/>
            <person name="Tanasupawat S."/>
            <person name="Kudo T."/>
            <person name="Yuki M."/>
            <person name="Ohkuma M."/>
        </authorList>
    </citation>
    <scope>NUCLEOTIDE SEQUENCE [LARGE SCALE GENOMIC DNA]</scope>
    <source>
        <strain evidence="3 4">JCM 16909</strain>
    </source>
</reference>
<sequence length="460" mass="49094">MNRARTGGVPNGPRVRGRSARRWSRRWSRRCDGERSGGRVRYRGGHVRRGTVAVMAGGLLLAGCTSGGGDGSDGAEERRETGTPPREATMTWLWETEIGDGGPEPTWAWSVDDGPVVFVTEERVVGLDPETGTELWSLEPPPGAESFCQHSAEVNDDGIAAVMYRRGGECRMLAALDARAGEILWEDDFADAHPADDVNPDSRQSPVVVAGDVVSVALYAGIVRFDAGSGALLPALEAPGNPGHVGETSWRHANTYTVAFTGGGEGTMEAAAFDTESGDRLWAGESTILSDPYDTWEVLPGAELALSVGGTVRLLDDAGEERGASPLPNRVFGGVISGSTLVVENVDASTVEAYDLGSGAELWSESMADDGLGWLRSSTGGGPTESGFHEGDPIWDALQRQGAGWARLRVWWDPRTGEALREEIEPGDASRWNGVTLVRDGVLYQVSEDDEWVTALQLSE</sequence>
<feature type="compositionally biased region" description="Basic residues" evidence="1">
    <location>
        <begin position="15"/>
        <end position="27"/>
    </location>
</feature>
<dbReference type="EMBL" id="VDGT01000006">
    <property type="protein sequence ID" value="TNM31224.1"/>
    <property type="molecule type" value="Genomic_DNA"/>
</dbReference>
<organism evidence="3 4">
    <name type="scientific">Streptomyces sedi</name>
    <dbReference type="NCBI Taxonomy" id="555059"/>
    <lineage>
        <taxon>Bacteria</taxon>
        <taxon>Bacillati</taxon>
        <taxon>Actinomycetota</taxon>
        <taxon>Actinomycetes</taxon>
        <taxon>Kitasatosporales</taxon>
        <taxon>Streptomycetaceae</taxon>
        <taxon>Streptomyces</taxon>
    </lineage>
</organism>
<proteinExistence type="predicted"/>